<protein>
    <submittedName>
        <fullName evidence="3">Uncharacterized protein</fullName>
    </submittedName>
</protein>
<comment type="caution">
    <text evidence="3">The sequence shown here is derived from an EMBL/GenBank/DDBJ whole genome shotgun (WGS) entry which is preliminary data.</text>
</comment>
<evidence type="ECO:0000256" key="2">
    <source>
        <dbReference type="SAM" id="Phobius"/>
    </source>
</evidence>
<evidence type="ECO:0000313" key="3">
    <source>
        <dbReference type="EMBL" id="RRT80419.1"/>
    </source>
</evidence>
<evidence type="ECO:0000256" key="1">
    <source>
        <dbReference type="SAM" id="MobiDB-lite"/>
    </source>
</evidence>
<name>A0A427AVX7_ENSVE</name>
<organism evidence="3 4">
    <name type="scientific">Ensete ventricosum</name>
    <name type="common">Abyssinian banana</name>
    <name type="synonym">Musa ensete</name>
    <dbReference type="NCBI Taxonomy" id="4639"/>
    <lineage>
        <taxon>Eukaryota</taxon>
        <taxon>Viridiplantae</taxon>
        <taxon>Streptophyta</taxon>
        <taxon>Embryophyta</taxon>
        <taxon>Tracheophyta</taxon>
        <taxon>Spermatophyta</taxon>
        <taxon>Magnoliopsida</taxon>
        <taxon>Liliopsida</taxon>
        <taxon>Zingiberales</taxon>
        <taxon>Musaceae</taxon>
        <taxon>Ensete</taxon>
    </lineage>
</organism>
<keyword evidence="2" id="KW-0812">Transmembrane</keyword>
<gene>
    <name evidence="3" type="ORF">B296_00014466</name>
</gene>
<sequence length="125" mass="14143">MVLLWQRSQGVVEPERKGKSRQSRANSFDPPRSHLLLSKASFGHPGISLLSLLACVCATMTTTMVVASRRGDLNLNHAPLPDYEEQVKEGLKQAMVEHDILFKHQVLPLFRLVDFRGYTNLFLEL</sequence>
<feature type="transmembrane region" description="Helical" evidence="2">
    <location>
        <begin position="46"/>
        <end position="67"/>
    </location>
</feature>
<keyword evidence="2" id="KW-1133">Transmembrane helix</keyword>
<reference evidence="3 4" key="1">
    <citation type="journal article" date="2014" name="Agronomy (Basel)">
        <title>A Draft Genome Sequence for Ensete ventricosum, the Drought-Tolerant Tree Against Hunger.</title>
        <authorList>
            <person name="Harrison J."/>
            <person name="Moore K.A."/>
            <person name="Paszkiewicz K."/>
            <person name="Jones T."/>
            <person name="Grant M."/>
            <person name="Ambacheew D."/>
            <person name="Muzemil S."/>
            <person name="Studholme D.J."/>
        </authorList>
    </citation>
    <scope>NUCLEOTIDE SEQUENCE [LARGE SCALE GENOMIC DNA]</scope>
</reference>
<dbReference type="Proteomes" id="UP000287651">
    <property type="component" value="Unassembled WGS sequence"/>
</dbReference>
<keyword evidence="2" id="KW-0472">Membrane</keyword>
<accession>A0A427AVX7</accession>
<evidence type="ECO:0000313" key="4">
    <source>
        <dbReference type="Proteomes" id="UP000287651"/>
    </source>
</evidence>
<dbReference type="AlphaFoldDB" id="A0A427AVX7"/>
<feature type="region of interest" description="Disordered" evidence="1">
    <location>
        <begin position="1"/>
        <end position="31"/>
    </location>
</feature>
<dbReference type="EMBL" id="AMZH03001146">
    <property type="protein sequence ID" value="RRT80419.1"/>
    <property type="molecule type" value="Genomic_DNA"/>
</dbReference>
<proteinExistence type="predicted"/>